<dbReference type="Gene3D" id="3.30.160.60">
    <property type="entry name" value="Classic Zinc Finger"/>
    <property type="match status" value="1"/>
</dbReference>
<dbReference type="InterPro" id="IPR013087">
    <property type="entry name" value="Znf_C2H2_type"/>
</dbReference>
<comment type="caution">
    <text evidence="5">The sequence shown here is derived from an EMBL/GenBank/DDBJ whole genome shotgun (WGS) entry which is preliminary data.</text>
</comment>
<keyword evidence="3" id="KW-0812">Transmembrane</keyword>
<dbReference type="InterPro" id="IPR021842">
    <property type="entry name" value="DUF3435"/>
</dbReference>
<keyword evidence="3" id="KW-0472">Membrane</keyword>
<evidence type="ECO:0000256" key="2">
    <source>
        <dbReference type="SAM" id="MobiDB-lite"/>
    </source>
</evidence>
<keyword evidence="6" id="KW-1185">Reference proteome</keyword>
<name>A0A9W9G4F4_9EURO</name>
<feature type="region of interest" description="Disordered" evidence="2">
    <location>
        <begin position="879"/>
        <end position="918"/>
    </location>
</feature>
<dbReference type="GO" id="GO:0008270">
    <property type="term" value="F:zinc ion binding"/>
    <property type="evidence" value="ECO:0007669"/>
    <property type="project" value="UniProtKB-KW"/>
</dbReference>
<organism evidence="5 6">
    <name type="scientific">Penicillium alfredii</name>
    <dbReference type="NCBI Taxonomy" id="1506179"/>
    <lineage>
        <taxon>Eukaryota</taxon>
        <taxon>Fungi</taxon>
        <taxon>Dikarya</taxon>
        <taxon>Ascomycota</taxon>
        <taxon>Pezizomycotina</taxon>
        <taxon>Eurotiomycetes</taxon>
        <taxon>Eurotiomycetidae</taxon>
        <taxon>Eurotiales</taxon>
        <taxon>Aspergillaceae</taxon>
        <taxon>Penicillium</taxon>
    </lineage>
</organism>
<dbReference type="Proteomes" id="UP001141434">
    <property type="component" value="Unassembled WGS sequence"/>
</dbReference>
<dbReference type="SMART" id="SM00355">
    <property type="entry name" value="ZnF_C2H2"/>
    <property type="match status" value="2"/>
</dbReference>
<feature type="transmembrane region" description="Helical" evidence="3">
    <location>
        <begin position="12"/>
        <end position="31"/>
    </location>
</feature>
<dbReference type="EMBL" id="JAPMSZ010000002">
    <property type="protein sequence ID" value="KAJ5111783.1"/>
    <property type="molecule type" value="Genomic_DNA"/>
</dbReference>
<evidence type="ECO:0000256" key="1">
    <source>
        <dbReference type="PROSITE-ProRule" id="PRU00042"/>
    </source>
</evidence>
<dbReference type="Pfam" id="PF11917">
    <property type="entry name" value="DUF3435"/>
    <property type="match status" value="1"/>
</dbReference>
<evidence type="ECO:0000313" key="5">
    <source>
        <dbReference type="EMBL" id="KAJ5111783.1"/>
    </source>
</evidence>
<keyword evidence="1" id="KW-0862">Zinc</keyword>
<keyword evidence="3" id="KW-1133">Transmembrane helix</keyword>
<dbReference type="PANTHER" id="PTHR37535:SF2">
    <property type="entry name" value="FINGER DOMAIN PROTEIN, PUTATIVE (AFU_ORTHOLOGUE AFUA_6G09300)-RELATED"/>
    <property type="match status" value="1"/>
</dbReference>
<feature type="domain" description="C2H2-type" evidence="4">
    <location>
        <begin position="980"/>
        <end position="1005"/>
    </location>
</feature>
<dbReference type="RefSeq" id="XP_056515262.1">
    <property type="nucleotide sequence ID" value="XM_056651995.1"/>
</dbReference>
<dbReference type="GeneID" id="81391163"/>
<evidence type="ECO:0000256" key="3">
    <source>
        <dbReference type="SAM" id="Phobius"/>
    </source>
</evidence>
<accession>A0A9W9G4F4</accession>
<reference evidence="5" key="1">
    <citation type="submission" date="2022-11" db="EMBL/GenBank/DDBJ databases">
        <authorList>
            <person name="Petersen C."/>
        </authorList>
    </citation>
    <scope>NUCLEOTIDE SEQUENCE</scope>
    <source>
        <strain evidence="5">IBT 34128</strain>
    </source>
</reference>
<proteinExistence type="predicted"/>
<reference evidence="5" key="2">
    <citation type="journal article" date="2023" name="IMA Fungus">
        <title>Comparative genomic study of the Penicillium genus elucidates a diverse pangenome and 15 lateral gene transfer events.</title>
        <authorList>
            <person name="Petersen C."/>
            <person name="Sorensen T."/>
            <person name="Nielsen M.R."/>
            <person name="Sondergaard T.E."/>
            <person name="Sorensen J.L."/>
            <person name="Fitzpatrick D.A."/>
            <person name="Frisvad J.C."/>
            <person name="Nielsen K.L."/>
        </authorList>
    </citation>
    <scope>NUCLEOTIDE SEQUENCE</scope>
    <source>
        <strain evidence="5">IBT 34128</strain>
    </source>
</reference>
<dbReference type="AlphaFoldDB" id="A0A9W9G4F4"/>
<sequence length="1021" mass="115943">RNLSGAALGKKACVRGVICFRILLYVLAVLMDTKLKYKEHIARAASKGLEAAMELRRLRGLSPATARQLFTSTVAPVVDYASNVWMHACKDKAIGPINRVQRVGAQAIVGTFLTVATSVAEAEAHLATVRHRFWRRAVKMWTDIHTLPETNPLRRNTARIKKFRRYHRSPLYQVADALKNVEMETLETINPFTLAPWEVRLQAGVEATPQSPTVPGGSMQIATSNSARNELVGFGMAIERQPPRYRKLKLKTLSVTLGARTEQNPFSAELAAMAHALNMAVGLKDYRITLKISGRGEIWLKPSAYATQTDCFRFCKGAKCDPVECLSQLSDTETTVRFLKAFFSWRCRQRRGKNGRRNPGIKHKSPLDSLWKWWHLIYKAEVGHELSKDIQVKIRDVLAIVAKEEKLSLRPRPKATMYIEDVAEFARVILSTTEMTFPCGWYRIQLLFFCQLAAITGSRPRALLELRFRDLMLTLIRDPNGRRPRLFIYLRPEFTKTFLGEKESNTFPIPEIIFDPTLALSPHVFLLGMLFRIRAFKNMSRDGPVLDGPEKLYSLRVLNGLGQQELKLKDEILDDYVFCQASREPDGFRIALDQKLTGGWLRYRRKRAGLITGFAEVARPYCLRYGAAKAFNDSPDVSNELQNVTLQHASIDTFVRHYSVGIHVDAQAIVRGMPAQKELMRFASSMSRSIDPRSPWRLDDSSCINDVPSVRTLEDKEKARKRIRDDKKRTYEEAREVLERRFGDGPPQNGPRFRTIRKQWKAQEKGVKKLQMKYEHAEEKFELSVKHLRNEKGRQRHILIRENLERYKNEQPVIDSERQLSGKMVDEEVKVALESTGYMTPQHMTLIDTVLTMPGATTEKEYERRIAAINAVMAVCDAEEGAPSRPRTTKKRSVDAIDMSPADPVPKRQRPTASDAKENAFSQAIASVCVKSPKERPTICFICLGNQMLPEGERLRRFKNSGSLSRHFVNKHIKPFPNGMQCECTICGKQLESKSALLNHAQGVHGIVSCLPLRALGLPLP</sequence>
<evidence type="ECO:0000259" key="4">
    <source>
        <dbReference type="PROSITE" id="PS50157"/>
    </source>
</evidence>
<dbReference type="PROSITE" id="PS50157">
    <property type="entry name" value="ZINC_FINGER_C2H2_2"/>
    <property type="match status" value="1"/>
</dbReference>
<dbReference type="PANTHER" id="PTHR37535">
    <property type="entry name" value="FLUG DOMAIN PROTEIN"/>
    <property type="match status" value="1"/>
</dbReference>
<feature type="non-terminal residue" evidence="5">
    <location>
        <position position="1"/>
    </location>
</feature>
<evidence type="ECO:0000313" key="6">
    <source>
        <dbReference type="Proteomes" id="UP001141434"/>
    </source>
</evidence>
<gene>
    <name evidence="5" type="ORF">NUU61_001413</name>
</gene>
<dbReference type="OrthoDB" id="3544487at2759"/>
<dbReference type="PROSITE" id="PS00028">
    <property type="entry name" value="ZINC_FINGER_C2H2_1"/>
    <property type="match status" value="1"/>
</dbReference>
<keyword evidence="1" id="KW-0479">Metal-binding</keyword>
<protein>
    <recommendedName>
        <fullName evidence="4">C2H2-type domain-containing protein</fullName>
    </recommendedName>
</protein>
<keyword evidence="1" id="KW-0863">Zinc-finger</keyword>